<gene>
    <name evidence="1" type="ORF">TPC1_31141</name>
</gene>
<accession>A0A146K0Q3</accession>
<protein>
    <submittedName>
        <fullName evidence="1">Uncharacterized protein</fullName>
    </submittedName>
</protein>
<dbReference type="AlphaFoldDB" id="A0A146K0Q3"/>
<feature type="non-terminal residue" evidence="1">
    <location>
        <position position="1"/>
    </location>
</feature>
<organism evidence="1">
    <name type="scientific">Trepomonas sp. PC1</name>
    <dbReference type="NCBI Taxonomy" id="1076344"/>
    <lineage>
        <taxon>Eukaryota</taxon>
        <taxon>Metamonada</taxon>
        <taxon>Diplomonadida</taxon>
        <taxon>Hexamitidae</taxon>
        <taxon>Hexamitinae</taxon>
        <taxon>Trepomonas</taxon>
    </lineage>
</organism>
<dbReference type="EMBL" id="GDID01007242">
    <property type="protein sequence ID" value="JAP89364.1"/>
    <property type="molecule type" value="Transcribed_RNA"/>
</dbReference>
<name>A0A146K0Q3_9EUKA</name>
<reference evidence="1" key="1">
    <citation type="submission" date="2015-07" db="EMBL/GenBank/DDBJ databases">
        <title>Adaptation to a free-living lifestyle via gene acquisitions in the diplomonad Trepomonas sp. PC1.</title>
        <authorList>
            <person name="Xu F."/>
            <person name="Jerlstrom-Hultqvist J."/>
            <person name="Kolisko M."/>
            <person name="Simpson A.G.B."/>
            <person name="Roger A.J."/>
            <person name="Svard S.G."/>
            <person name="Andersson J.O."/>
        </authorList>
    </citation>
    <scope>NUCLEOTIDE SEQUENCE</scope>
    <source>
        <strain evidence="1">PC1</strain>
    </source>
</reference>
<sequence>VTKQLIDQLNNLRLQDDDENKDFITKISSITEQAQQGRRIHQLRTESEFGLIDLRDATYPVFNDNYLNIKQYVVEKKPSAEEKALLWKKIKQYLQLAATHGKYPIGELENQLIVVIQDEANVQTRFDLLSNTPQPISQLKRIHDLLGQNEITEHHKTDKSFLIEDYSAIQSAQIQKQLQVKSFNSQLEIDFTKPNVIYVHPNSHNPADYNDFLFEAFQADKKEELYQNIFACLARMVNECVCVKMCTKTHKFMTAVLSYKITKENFKAEIDKNLKLLTDNKASYDTFYKYYLENCRRCSGEGDEQLYSKIQQLRVIFGMAPEQILQGEAQKQLLTKILAKCEQGIELAPWIESRVIQLAFLAGKDEIEVSAKIGFEFPEITIKSPGGEEEIIALIEKFV</sequence>
<evidence type="ECO:0000313" key="1">
    <source>
        <dbReference type="EMBL" id="JAP89364.1"/>
    </source>
</evidence>
<proteinExistence type="predicted"/>